<dbReference type="RefSeq" id="WP_146323638.1">
    <property type="nucleotide sequence ID" value="NZ_BAABLR010000014.1"/>
</dbReference>
<organism evidence="1 2">
    <name type="scientific">Corynebacterium canis</name>
    <dbReference type="NCBI Taxonomy" id="679663"/>
    <lineage>
        <taxon>Bacteria</taxon>
        <taxon>Bacillati</taxon>
        <taxon>Actinomycetota</taxon>
        <taxon>Actinomycetes</taxon>
        <taxon>Mycobacteriales</taxon>
        <taxon>Corynebacteriaceae</taxon>
        <taxon>Corynebacterium</taxon>
    </lineage>
</organism>
<proteinExistence type="predicted"/>
<accession>A0A5C5USF6</accession>
<sequence length="82" mass="8853">MILRGTVRAAYEELGLPSDDATIDKVWQEIVAGAAGRAETIHTMLSQQIDPELGLALDRELPGRDIPVQASYGRHAAPGDWA</sequence>
<comment type="caution">
    <text evidence="1">The sequence shown here is derived from an EMBL/GenBank/DDBJ whole genome shotgun (WGS) entry which is preliminary data.</text>
</comment>
<dbReference type="OrthoDB" id="4427604at2"/>
<dbReference type="EMBL" id="VOHM01000004">
    <property type="protein sequence ID" value="TWT28552.1"/>
    <property type="molecule type" value="Genomic_DNA"/>
</dbReference>
<keyword evidence="2" id="KW-1185">Reference proteome</keyword>
<name>A0A5C5USF6_9CORY</name>
<gene>
    <name evidence="1" type="ORF">FRX94_03000</name>
</gene>
<evidence type="ECO:0000313" key="2">
    <source>
        <dbReference type="Proteomes" id="UP000320791"/>
    </source>
</evidence>
<dbReference type="AlphaFoldDB" id="A0A5C5USF6"/>
<dbReference type="Proteomes" id="UP000320791">
    <property type="component" value="Unassembled WGS sequence"/>
</dbReference>
<evidence type="ECO:0000313" key="1">
    <source>
        <dbReference type="EMBL" id="TWT28552.1"/>
    </source>
</evidence>
<reference evidence="1 2" key="1">
    <citation type="submission" date="2019-08" db="EMBL/GenBank/DDBJ databases">
        <authorList>
            <person name="Lei W."/>
        </authorList>
    </citation>
    <scope>NUCLEOTIDE SEQUENCE [LARGE SCALE GENOMIC DNA]</scope>
    <source>
        <strain evidence="1 2">CCUG 58627</strain>
    </source>
</reference>
<protein>
    <submittedName>
        <fullName evidence="1">Uncharacterized protein</fullName>
    </submittedName>
</protein>